<name>A0ABP8IRD8_9BACT</name>
<evidence type="ECO:0000256" key="2">
    <source>
        <dbReference type="ARBA" id="ARBA00023315"/>
    </source>
</evidence>
<reference evidence="4" key="1">
    <citation type="journal article" date="2019" name="Int. J. Syst. Evol. Microbiol.">
        <title>The Global Catalogue of Microorganisms (GCM) 10K type strain sequencing project: providing services to taxonomists for standard genome sequencing and annotation.</title>
        <authorList>
            <consortium name="The Broad Institute Genomics Platform"/>
            <consortium name="The Broad Institute Genome Sequencing Center for Infectious Disease"/>
            <person name="Wu L."/>
            <person name="Ma J."/>
        </authorList>
    </citation>
    <scope>NUCLEOTIDE SEQUENCE [LARGE SCALE GENOMIC DNA]</scope>
    <source>
        <strain evidence="4">JCM 17923</strain>
    </source>
</reference>
<accession>A0ABP8IRD8</accession>
<keyword evidence="4" id="KW-1185">Reference proteome</keyword>
<dbReference type="InterPro" id="IPR011004">
    <property type="entry name" value="Trimer_LpxA-like_sf"/>
</dbReference>
<organism evidence="3 4">
    <name type="scientific">Hymenobacter saemangeumensis</name>
    <dbReference type="NCBI Taxonomy" id="1084522"/>
    <lineage>
        <taxon>Bacteria</taxon>
        <taxon>Pseudomonadati</taxon>
        <taxon>Bacteroidota</taxon>
        <taxon>Cytophagia</taxon>
        <taxon>Cytophagales</taxon>
        <taxon>Hymenobacteraceae</taxon>
        <taxon>Hymenobacter</taxon>
    </lineage>
</organism>
<dbReference type="EMBL" id="BAABGZ010000079">
    <property type="protein sequence ID" value="GAA4368532.1"/>
    <property type="molecule type" value="Genomic_DNA"/>
</dbReference>
<proteinExistence type="predicted"/>
<dbReference type="Proteomes" id="UP001501153">
    <property type="component" value="Unassembled WGS sequence"/>
</dbReference>
<evidence type="ECO:0000313" key="3">
    <source>
        <dbReference type="EMBL" id="GAA4368532.1"/>
    </source>
</evidence>
<keyword evidence="2" id="KW-0012">Acyltransferase</keyword>
<dbReference type="NCBIfam" id="TIGR03991">
    <property type="entry name" value="alt_bact_glmU"/>
    <property type="match status" value="1"/>
</dbReference>
<comment type="caution">
    <text evidence="3">The sequence shown here is derived from an EMBL/GenBank/DDBJ whole genome shotgun (WGS) entry which is preliminary data.</text>
</comment>
<dbReference type="InterPro" id="IPR023917">
    <property type="entry name" value="Bifunctiontional_GlmU_bac-type"/>
</dbReference>
<dbReference type="SUPFAM" id="SSF51161">
    <property type="entry name" value="Trimeric LpxA-like enzymes"/>
    <property type="match status" value="1"/>
</dbReference>
<evidence type="ECO:0000313" key="4">
    <source>
        <dbReference type="Proteomes" id="UP001501153"/>
    </source>
</evidence>
<protein>
    <submittedName>
        <fullName evidence="3">GlmU family protein</fullName>
    </submittedName>
</protein>
<dbReference type="PANTHER" id="PTHR43584">
    <property type="entry name" value="NUCLEOTIDYL TRANSFERASE"/>
    <property type="match status" value="1"/>
</dbReference>
<sequence>MFLNVPNFAARFKTEANSRILTTDNEQLTTNFMHVLLFDDPAIRPHLLPFTFTRPVAALRCGILTIAEKWQQRLGAGSVGYLTQPYLQAKYAAGQVSGPALVVNGAVCPDELLARQVQALAPGEGLYDGELLVAAHLADASLVAELIQDGLSNTREVAEPVTVISRPWHLFLNNGAEIRRDFALLTAGRTSQPVGDAHTIVYGAENIFIEEGVKIRAAILNAEDGPIYLGKNSQVHEGAIIKGPLALCEGSHINAGAKMRGDNTVGPHSKVGGEVGNSILLGYSNKGHDGYLGNSVIGEWCNLGADTNTSNLKNNYAPVKIWSHVAGRFVDTGQQFCGLMMGDHSKCGINTMFNTGTVVGVGANIFGAGFPRTFIPSFSWGGSAGFETFKLPKVAEVAERVMARRHLAYDEVEQGIMQEVFEATSKDRIWEKAQ</sequence>
<keyword evidence="1" id="KW-0808">Transferase</keyword>
<dbReference type="Pfam" id="PF13562">
    <property type="entry name" value="NTP_transf_4"/>
    <property type="match status" value="1"/>
</dbReference>
<dbReference type="Gene3D" id="2.160.10.10">
    <property type="entry name" value="Hexapeptide repeat proteins"/>
    <property type="match status" value="1"/>
</dbReference>
<gene>
    <name evidence="3" type="ORF">GCM10023185_41390</name>
</gene>
<evidence type="ECO:0000256" key="1">
    <source>
        <dbReference type="ARBA" id="ARBA00022679"/>
    </source>
</evidence>
<dbReference type="InterPro" id="IPR050065">
    <property type="entry name" value="GlmU-like"/>
</dbReference>